<evidence type="ECO:0000256" key="5">
    <source>
        <dbReference type="ARBA" id="ARBA00022741"/>
    </source>
</evidence>
<dbReference type="InterPro" id="IPR017871">
    <property type="entry name" value="ABC_transporter-like_CS"/>
</dbReference>
<keyword evidence="5" id="KW-0547">Nucleotide-binding</keyword>
<evidence type="ECO:0000256" key="2">
    <source>
        <dbReference type="ARBA" id="ARBA00022475"/>
    </source>
</evidence>
<evidence type="ECO:0000256" key="6">
    <source>
        <dbReference type="ARBA" id="ARBA00022840"/>
    </source>
</evidence>
<dbReference type="InterPro" id="IPR027417">
    <property type="entry name" value="P-loop_NTPase"/>
</dbReference>
<dbReference type="EMBL" id="CP121689">
    <property type="protein sequence ID" value="WZL76172.1"/>
    <property type="molecule type" value="Genomic_DNA"/>
</dbReference>
<dbReference type="CDD" id="cd03215">
    <property type="entry name" value="ABC_Carb_Monos_II"/>
    <property type="match status" value="1"/>
</dbReference>
<dbReference type="PROSITE" id="PS00211">
    <property type="entry name" value="ABC_TRANSPORTER_1"/>
    <property type="match status" value="1"/>
</dbReference>
<evidence type="ECO:0000313" key="11">
    <source>
        <dbReference type="Proteomes" id="UP001461341"/>
    </source>
</evidence>
<keyword evidence="11" id="KW-1185">Reference proteome</keyword>
<dbReference type="InterPro" id="IPR003593">
    <property type="entry name" value="AAA+_ATPase"/>
</dbReference>
<proteinExistence type="predicted"/>
<evidence type="ECO:0000256" key="3">
    <source>
        <dbReference type="ARBA" id="ARBA00022597"/>
    </source>
</evidence>
<evidence type="ECO:0000313" key="10">
    <source>
        <dbReference type="EMBL" id="WZL76172.1"/>
    </source>
</evidence>
<reference evidence="10 11" key="1">
    <citation type="submission" date="2023-03" db="EMBL/GenBank/DDBJ databases">
        <title>Novel Species.</title>
        <authorList>
            <person name="Ma S."/>
        </authorList>
    </citation>
    <scope>NUCLEOTIDE SEQUENCE [LARGE SCALE GENOMIC DNA]</scope>
    <source>
        <strain evidence="10 11">B11</strain>
    </source>
</reference>
<dbReference type="PROSITE" id="PS50893">
    <property type="entry name" value="ABC_TRANSPORTER_2"/>
    <property type="match status" value="1"/>
</dbReference>
<protein>
    <submittedName>
        <fullName evidence="10">Sugar ABC transporter ATP-binding protein</fullName>
    </submittedName>
</protein>
<organism evidence="10 11">
    <name type="scientific">Thermatribacter velox</name>
    <dbReference type="NCBI Taxonomy" id="3039681"/>
    <lineage>
        <taxon>Bacteria</taxon>
        <taxon>Pseudomonadati</taxon>
        <taxon>Atribacterota</taxon>
        <taxon>Atribacteria</taxon>
        <taxon>Atribacterales</taxon>
        <taxon>Thermatribacteraceae</taxon>
        <taxon>Thermatribacter</taxon>
    </lineage>
</organism>
<evidence type="ECO:0000256" key="8">
    <source>
        <dbReference type="ARBA" id="ARBA00023136"/>
    </source>
</evidence>
<dbReference type="PANTHER" id="PTHR43790">
    <property type="entry name" value="CARBOHYDRATE TRANSPORT ATP-BINDING PROTEIN MG119-RELATED"/>
    <property type="match status" value="1"/>
</dbReference>
<sequence>MTNTLLVMKSISKRFPGVQALEKVDFEAKEGEVHALVGENGAGKSTLMKVLIGIYPPDEGKIFLNQKEVSISNPLEAEKLGISMIFQEFNLIPHLTVAENIFFSALPHNRLGKVNWKELWAKSEFILRELEIPIEPKALVKNLTVSEMQMVEIAKALSKNARILIMDEPTSALTRNEVEILFKQIRKLTLQGVAVIFIGHHLEEIKEIADRITVLRDGHKVATVNNADVSQADIAAMMVGRRIETMFPKTQNLSRKEVVLTVKGLTRKGIFENISFSLKKGEVLGIYGLVGSGRTQVARSIFGEDPIDEGEVLIENEPVVIKHPKDAVRIGIGLVPEDRSQHGLLLRMSVRENIALPNLEKVASRGWINSSKEREMAADQVNKLSIKTPSLEQKVLYLSGGNQQKVVVAKWLEKNPRVLILDEPTRGIDVGAKAEIYNLIDKLSQRGVGVIMISSELPEILGISDRILVMREGKIVAELTREEATPQKIIMAAAGGTKIDEEPQ</sequence>
<dbReference type="PANTHER" id="PTHR43790:SF3">
    <property type="entry name" value="D-ALLOSE IMPORT ATP-BINDING PROTEIN ALSA-RELATED"/>
    <property type="match status" value="1"/>
</dbReference>
<dbReference type="Pfam" id="PF00005">
    <property type="entry name" value="ABC_tran"/>
    <property type="match status" value="2"/>
</dbReference>
<dbReference type="SUPFAM" id="SSF52540">
    <property type="entry name" value="P-loop containing nucleoside triphosphate hydrolases"/>
    <property type="match status" value="2"/>
</dbReference>
<gene>
    <name evidence="10" type="ORF">QBE54_00120</name>
</gene>
<dbReference type="RefSeq" id="WP_369018330.1">
    <property type="nucleotide sequence ID" value="NZ_CP121689.1"/>
</dbReference>
<dbReference type="Gene3D" id="3.40.50.300">
    <property type="entry name" value="P-loop containing nucleotide triphosphate hydrolases"/>
    <property type="match status" value="2"/>
</dbReference>
<keyword evidence="2" id="KW-1003">Cell membrane</keyword>
<keyword evidence="8" id="KW-0472">Membrane</keyword>
<keyword evidence="7" id="KW-1278">Translocase</keyword>
<evidence type="ECO:0000256" key="4">
    <source>
        <dbReference type="ARBA" id="ARBA00022737"/>
    </source>
</evidence>
<dbReference type="CDD" id="cd03216">
    <property type="entry name" value="ABC_Carb_Monos_I"/>
    <property type="match status" value="1"/>
</dbReference>
<evidence type="ECO:0000256" key="7">
    <source>
        <dbReference type="ARBA" id="ARBA00022967"/>
    </source>
</evidence>
<accession>A0ABZ2YC52</accession>
<keyword evidence="3" id="KW-0762">Sugar transport</keyword>
<dbReference type="SMART" id="SM00382">
    <property type="entry name" value="AAA"/>
    <property type="match status" value="2"/>
</dbReference>
<dbReference type="GO" id="GO:0005524">
    <property type="term" value="F:ATP binding"/>
    <property type="evidence" value="ECO:0007669"/>
    <property type="project" value="UniProtKB-KW"/>
</dbReference>
<evidence type="ECO:0000256" key="1">
    <source>
        <dbReference type="ARBA" id="ARBA00022448"/>
    </source>
</evidence>
<keyword evidence="6 10" id="KW-0067">ATP-binding</keyword>
<dbReference type="Proteomes" id="UP001461341">
    <property type="component" value="Chromosome"/>
</dbReference>
<keyword evidence="1" id="KW-0813">Transport</keyword>
<feature type="domain" description="ABC transporter" evidence="9">
    <location>
        <begin position="6"/>
        <end position="497"/>
    </location>
</feature>
<evidence type="ECO:0000259" key="9">
    <source>
        <dbReference type="PROSITE" id="PS50893"/>
    </source>
</evidence>
<keyword evidence="4" id="KW-0677">Repeat</keyword>
<name>A0ABZ2YC52_9BACT</name>
<dbReference type="InterPro" id="IPR050107">
    <property type="entry name" value="ABC_carbohydrate_import_ATPase"/>
</dbReference>
<dbReference type="InterPro" id="IPR003439">
    <property type="entry name" value="ABC_transporter-like_ATP-bd"/>
</dbReference>